<protein>
    <recommendedName>
        <fullName evidence="9">Protein translocase subunit SecE</fullName>
    </recommendedName>
</protein>
<keyword evidence="5 9" id="KW-0653">Protein transport</keyword>
<evidence type="ECO:0000313" key="10">
    <source>
        <dbReference type="EMBL" id="AEN98905.1"/>
    </source>
</evidence>
<evidence type="ECO:0000256" key="8">
    <source>
        <dbReference type="ARBA" id="ARBA00023136"/>
    </source>
</evidence>
<dbReference type="PANTHER" id="PTHR33910">
    <property type="entry name" value="PROTEIN TRANSLOCASE SUBUNIT SECE"/>
    <property type="match status" value="1"/>
</dbReference>
<gene>
    <name evidence="9" type="primary">secE</name>
    <name evidence="10" type="ordered locus">LSA_04570</name>
</gene>
<dbReference type="PANTHER" id="PTHR33910:SF1">
    <property type="entry name" value="PROTEIN TRANSLOCASE SUBUNIT SECE"/>
    <property type="match status" value="1"/>
</dbReference>
<dbReference type="InterPro" id="IPR038379">
    <property type="entry name" value="SecE_sf"/>
</dbReference>
<keyword evidence="11" id="KW-1185">Reference proteome</keyword>
<dbReference type="Pfam" id="PF00584">
    <property type="entry name" value="SecE"/>
    <property type="match status" value="1"/>
</dbReference>
<sequence length="58" mass="6701">MIRLWKFFKSVVAEMKLVVWPNAKQTRTDTVTVIGTTIFFTAFLGIIDWAVQTLLIKL</sequence>
<dbReference type="KEGG" id="lsn:LSA_04570"/>
<comment type="subcellular location">
    <subcellularLocation>
        <location evidence="9">Cell membrane</location>
        <topology evidence="9">Single-pass membrane protein</topology>
    </subcellularLocation>
    <subcellularLocation>
        <location evidence="1">Membrane</location>
    </subcellularLocation>
</comment>
<feature type="transmembrane region" description="Helical" evidence="9">
    <location>
        <begin position="31"/>
        <end position="51"/>
    </location>
</feature>
<accession>G2KV16</accession>
<dbReference type="GO" id="GO:0008320">
    <property type="term" value="F:protein transmembrane transporter activity"/>
    <property type="evidence" value="ECO:0007669"/>
    <property type="project" value="UniProtKB-UniRule"/>
</dbReference>
<dbReference type="STRING" id="714313.LSA_04570"/>
<evidence type="ECO:0000256" key="2">
    <source>
        <dbReference type="ARBA" id="ARBA00022448"/>
    </source>
</evidence>
<reference evidence="10 11" key="1">
    <citation type="journal article" date="2011" name="Microb. Cell Fact.">
        <title>Genomic analysis reveals Lactobacillus sanfranciscensis as stable element in traditional sourdoughs.</title>
        <authorList>
            <person name="Vogel R.F."/>
            <person name="Pavlovic M."/>
            <person name="Ehrmann M.A."/>
            <person name="Wiezer A."/>
            <person name="Liesegang H."/>
            <person name="Offschanka S."/>
            <person name="Voget S."/>
            <person name="Angelov A."/>
            <person name="Bocker G."/>
            <person name="Liebl W."/>
        </authorList>
    </citation>
    <scope>NUCLEOTIDE SEQUENCE [LARGE SCALE GENOMIC DNA]</scope>
    <source>
        <strain evidence="10 11">TMW 1.1304</strain>
    </source>
</reference>
<evidence type="ECO:0000256" key="6">
    <source>
        <dbReference type="ARBA" id="ARBA00022989"/>
    </source>
</evidence>
<dbReference type="Gene3D" id="1.20.5.1030">
    <property type="entry name" value="Preprotein translocase secy subunit"/>
    <property type="match status" value="1"/>
</dbReference>
<dbReference type="GO" id="GO:0005886">
    <property type="term" value="C:plasma membrane"/>
    <property type="evidence" value="ECO:0007669"/>
    <property type="project" value="UniProtKB-SubCell"/>
</dbReference>
<dbReference type="GO" id="GO:0009306">
    <property type="term" value="P:protein secretion"/>
    <property type="evidence" value="ECO:0007669"/>
    <property type="project" value="UniProtKB-UniRule"/>
</dbReference>
<dbReference type="GO" id="GO:0006605">
    <property type="term" value="P:protein targeting"/>
    <property type="evidence" value="ECO:0007669"/>
    <property type="project" value="UniProtKB-UniRule"/>
</dbReference>
<dbReference type="InterPro" id="IPR001901">
    <property type="entry name" value="Translocase_SecE/Sec61-g"/>
</dbReference>
<dbReference type="EMBL" id="CP002461">
    <property type="protein sequence ID" value="AEN98905.1"/>
    <property type="molecule type" value="Genomic_DNA"/>
</dbReference>
<proteinExistence type="inferred from homology"/>
<evidence type="ECO:0000313" key="11">
    <source>
        <dbReference type="Proteomes" id="UP000001285"/>
    </source>
</evidence>
<comment type="subunit">
    <text evidence="9">Component of the Sec protein translocase complex. Heterotrimer consisting of SecY, SecE and SecG subunits. The heterotrimers can form oligomers, although 1 heterotrimer is thought to be able to translocate proteins. Interacts with the ribosome. Interacts with SecDF, and other proteins may be involved. Interacts with SecA.</text>
</comment>
<dbReference type="Proteomes" id="UP000001285">
    <property type="component" value="Chromosome"/>
</dbReference>
<dbReference type="HOGENOM" id="CLU_113663_8_1_9"/>
<keyword evidence="6 9" id="KW-1133">Transmembrane helix</keyword>
<name>G2KV16_FRUST</name>
<comment type="similarity">
    <text evidence="9">Belongs to the SecE/SEC61-gamma family.</text>
</comment>
<dbReference type="GO" id="GO:0043952">
    <property type="term" value="P:protein transport by the Sec complex"/>
    <property type="evidence" value="ECO:0007669"/>
    <property type="project" value="UniProtKB-UniRule"/>
</dbReference>
<evidence type="ECO:0000256" key="4">
    <source>
        <dbReference type="ARBA" id="ARBA00022692"/>
    </source>
</evidence>
<keyword evidence="4 9" id="KW-0812">Transmembrane</keyword>
<comment type="function">
    <text evidence="9">Essential subunit of the Sec protein translocation channel SecYEG. Clamps together the 2 halves of SecY. May contact the channel plug during translocation.</text>
</comment>
<keyword evidence="8 9" id="KW-0472">Membrane</keyword>
<dbReference type="GO" id="GO:0065002">
    <property type="term" value="P:intracellular protein transmembrane transport"/>
    <property type="evidence" value="ECO:0007669"/>
    <property type="project" value="UniProtKB-UniRule"/>
</dbReference>
<keyword evidence="3 9" id="KW-1003">Cell membrane</keyword>
<dbReference type="InterPro" id="IPR005807">
    <property type="entry name" value="SecE_bac"/>
</dbReference>
<evidence type="ECO:0000256" key="5">
    <source>
        <dbReference type="ARBA" id="ARBA00022927"/>
    </source>
</evidence>
<evidence type="ECO:0000256" key="7">
    <source>
        <dbReference type="ARBA" id="ARBA00023010"/>
    </source>
</evidence>
<dbReference type="eggNOG" id="COG0690">
    <property type="taxonomic scope" value="Bacteria"/>
</dbReference>
<organism evidence="10 11">
    <name type="scientific">Fructilactobacillus sanfranciscensis (strain TMW 1.1304)</name>
    <name type="common">Lactobacillus sanfranciscensis</name>
    <dbReference type="NCBI Taxonomy" id="714313"/>
    <lineage>
        <taxon>Bacteria</taxon>
        <taxon>Bacillati</taxon>
        <taxon>Bacillota</taxon>
        <taxon>Bacilli</taxon>
        <taxon>Lactobacillales</taxon>
        <taxon>Lactobacillaceae</taxon>
        <taxon>Fructilactobacillus</taxon>
    </lineage>
</organism>
<dbReference type="HAMAP" id="MF_00422">
    <property type="entry name" value="SecE"/>
    <property type="match status" value="1"/>
</dbReference>
<dbReference type="AlphaFoldDB" id="G2KV16"/>
<evidence type="ECO:0000256" key="9">
    <source>
        <dbReference type="HAMAP-Rule" id="MF_00422"/>
    </source>
</evidence>
<evidence type="ECO:0000256" key="3">
    <source>
        <dbReference type="ARBA" id="ARBA00022475"/>
    </source>
</evidence>
<keyword evidence="2 9" id="KW-0813">Transport</keyword>
<evidence type="ECO:0000256" key="1">
    <source>
        <dbReference type="ARBA" id="ARBA00004370"/>
    </source>
</evidence>
<dbReference type="RefSeq" id="WP_014081763.1">
    <property type="nucleotide sequence ID" value="NC_015978.1"/>
</dbReference>
<dbReference type="NCBIfam" id="TIGR00964">
    <property type="entry name" value="secE_bact"/>
    <property type="match status" value="1"/>
</dbReference>
<keyword evidence="7 9" id="KW-0811">Translocation</keyword>